<proteinExistence type="predicted"/>
<dbReference type="Proteomes" id="UP000653493">
    <property type="component" value="Unassembled WGS sequence"/>
</dbReference>
<feature type="domain" description="DUF397" evidence="2">
    <location>
        <begin position="34"/>
        <end position="54"/>
    </location>
</feature>
<feature type="region of interest" description="Disordered" evidence="1">
    <location>
        <begin position="1"/>
        <end position="21"/>
    </location>
</feature>
<dbReference type="InterPro" id="IPR007278">
    <property type="entry name" value="DUF397"/>
</dbReference>
<evidence type="ECO:0000313" key="3">
    <source>
        <dbReference type="EMBL" id="GGS20583.1"/>
    </source>
</evidence>
<accession>A0A918G603</accession>
<evidence type="ECO:0000313" key="4">
    <source>
        <dbReference type="Proteomes" id="UP000653493"/>
    </source>
</evidence>
<gene>
    <name evidence="3" type="ORF">GCM10010238_06040</name>
</gene>
<feature type="domain" description="DUF397" evidence="2">
    <location>
        <begin position="11"/>
        <end position="30"/>
    </location>
</feature>
<dbReference type="Pfam" id="PF04149">
    <property type="entry name" value="DUF397"/>
    <property type="match status" value="3"/>
</dbReference>
<comment type="caution">
    <text evidence="3">The sequence shown here is derived from an EMBL/GenBank/DDBJ whole genome shotgun (WGS) entry which is preliminary data.</text>
</comment>
<organism evidence="3 4">
    <name type="scientific">Streptomyces griseoviridis</name>
    <dbReference type="NCBI Taxonomy" id="45398"/>
    <lineage>
        <taxon>Bacteria</taxon>
        <taxon>Bacillati</taxon>
        <taxon>Actinomycetota</taxon>
        <taxon>Actinomycetes</taxon>
        <taxon>Kitasatosporales</taxon>
        <taxon>Streptomycetaceae</taxon>
        <taxon>Streptomyces</taxon>
    </lineage>
</organism>
<sequence>MESNAMPSKFQWRKSSYSGDQGGDCVECAPLGPLAWRKSSYSSDQGGDCVECAPLGPLAWRKSSYSSDQGGECVEVAEATSAVAVRDSKAPEKSPLHLSPAAFTVFLGWAATGGGRR</sequence>
<keyword evidence="4" id="KW-1185">Reference proteome</keyword>
<evidence type="ECO:0000259" key="2">
    <source>
        <dbReference type="Pfam" id="PF04149"/>
    </source>
</evidence>
<protein>
    <recommendedName>
        <fullName evidence="2">DUF397 domain-containing protein</fullName>
    </recommendedName>
</protein>
<name>A0A918G603_STRGD</name>
<evidence type="ECO:0000256" key="1">
    <source>
        <dbReference type="SAM" id="MobiDB-lite"/>
    </source>
</evidence>
<reference evidence="3" key="1">
    <citation type="journal article" date="2014" name="Int. J. Syst. Evol. Microbiol.">
        <title>Complete genome sequence of Corynebacterium casei LMG S-19264T (=DSM 44701T), isolated from a smear-ripened cheese.</title>
        <authorList>
            <consortium name="US DOE Joint Genome Institute (JGI-PGF)"/>
            <person name="Walter F."/>
            <person name="Albersmeier A."/>
            <person name="Kalinowski J."/>
            <person name="Ruckert C."/>
        </authorList>
    </citation>
    <scope>NUCLEOTIDE SEQUENCE</scope>
    <source>
        <strain evidence="3">JCM 4234</strain>
    </source>
</reference>
<dbReference type="AlphaFoldDB" id="A0A918G603"/>
<feature type="domain" description="DUF397" evidence="2">
    <location>
        <begin position="58"/>
        <end position="108"/>
    </location>
</feature>
<dbReference type="EMBL" id="BMSL01000001">
    <property type="protein sequence ID" value="GGS20583.1"/>
    <property type="molecule type" value="Genomic_DNA"/>
</dbReference>
<reference evidence="3" key="2">
    <citation type="submission" date="2020-09" db="EMBL/GenBank/DDBJ databases">
        <authorList>
            <person name="Sun Q."/>
            <person name="Ohkuma M."/>
        </authorList>
    </citation>
    <scope>NUCLEOTIDE SEQUENCE</scope>
    <source>
        <strain evidence="3">JCM 4234</strain>
    </source>
</reference>